<dbReference type="PANTHER" id="PTHR43643">
    <property type="entry name" value="HISTIDINOL-PHOSPHATE AMINOTRANSFERASE 2"/>
    <property type="match status" value="1"/>
</dbReference>
<dbReference type="InterPro" id="IPR004839">
    <property type="entry name" value="Aminotransferase_I/II_large"/>
</dbReference>
<evidence type="ECO:0000256" key="11">
    <source>
        <dbReference type="RuleBase" id="RU003693"/>
    </source>
</evidence>
<dbReference type="InterPro" id="IPR015424">
    <property type="entry name" value="PyrdxlP-dep_Trfase"/>
</dbReference>
<dbReference type="InterPro" id="IPR050106">
    <property type="entry name" value="HistidinolP_aminotransfase"/>
</dbReference>
<dbReference type="Pfam" id="PF00155">
    <property type="entry name" value="Aminotran_1_2"/>
    <property type="match status" value="1"/>
</dbReference>
<evidence type="ECO:0000259" key="12">
    <source>
        <dbReference type="Pfam" id="PF00155"/>
    </source>
</evidence>
<protein>
    <recommendedName>
        <fullName evidence="4">histidinol-phosphate transaminase</fullName>
        <ecNumber evidence="4">2.6.1.9</ecNumber>
    </recommendedName>
</protein>
<dbReference type="PROSITE" id="PS00599">
    <property type="entry name" value="AA_TRANSFER_CLASS_2"/>
    <property type="match status" value="1"/>
</dbReference>
<evidence type="ECO:0000256" key="9">
    <source>
        <dbReference type="ARBA" id="ARBA00023102"/>
    </source>
</evidence>
<reference evidence="13 14" key="1">
    <citation type="submission" date="2021-01" db="EMBL/GenBank/DDBJ databases">
        <title>011410 draft genome.</title>
        <authorList>
            <person name="Lang L."/>
        </authorList>
    </citation>
    <scope>NUCLEOTIDE SEQUENCE [LARGE SCALE GENOMIC DNA]</scope>
    <source>
        <strain evidence="13 14">KCTC 42845</strain>
    </source>
</reference>
<dbReference type="EMBL" id="JAESHT010000003">
    <property type="protein sequence ID" value="MBL3672753.1"/>
    <property type="molecule type" value="Genomic_DNA"/>
</dbReference>
<keyword evidence="6" id="KW-0028">Amino-acid biosynthesis</keyword>
<feature type="domain" description="Aminotransferase class I/classII large" evidence="12">
    <location>
        <begin position="35"/>
        <end position="357"/>
    </location>
</feature>
<dbReference type="PANTHER" id="PTHR43643:SF6">
    <property type="entry name" value="HISTIDINOL-PHOSPHATE AMINOTRANSFERASE"/>
    <property type="match status" value="1"/>
</dbReference>
<sequence length="367" mass="38718">MIRLAPIPAGLPATVPFVGPETLERQAGRPFAARLGANENGFGPSPRALAAMQAAAGEVWKYGDPTNHDLTRALAAHHGVRPRNIVVGEGIDGLLGLLVRLTVAPGDVVVTSDGAYPTFNFHVAGFGGCLNKVPYRNEAEDPQALLDRVRQVGARLVYLANPDNPMGSWHDGTVIRTMLDDLPEGTLLILDEAYAEFAPADALPDIDADDPRVIRMRTFSKAYGMAGARVGYAMGHPDLIAAFDRVRNHFGVNRIGQAGALAALQDRDWLARTVAQVATARARIGAIAGDNGMTALPSATNFVAVDTGRDGAFARGLVDALAAEGVFIRMPGVAPLNRCIRISCAPDAELDILAEALPRAVAAVSRA</sequence>
<evidence type="ECO:0000256" key="3">
    <source>
        <dbReference type="ARBA" id="ARBA00007970"/>
    </source>
</evidence>
<comment type="similarity">
    <text evidence="3">Belongs to the class-II pyridoxal-phosphate-dependent aminotransferase family. Histidinol-phosphate aminotransferase subfamily.</text>
</comment>
<evidence type="ECO:0000256" key="1">
    <source>
        <dbReference type="ARBA" id="ARBA00001933"/>
    </source>
</evidence>
<evidence type="ECO:0000256" key="6">
    <source>
        <dbReference type="ARBA" id="ARBA00022605"/>
    </source>
</evidence>
<evidence type="ECO:0000256" key="7">
    <source>
        <dbReference type="ARBA" id="ARBA00022679"/>
    </source>
</evidence>
<keyword evidence="7" id="KW-0808">Transferase</keyword>
<comment type="catalytic activity">
    <reaction evidence="10">
        <text>L-histidinol phosphate + 2-oxoglutarate = 3-(imidazol-4-yl)-2-oxopropyl phosphate + L-glutamate</text>
        <dbReference type="Rhea" id="RHEA:23744"/>
        <dbReference type="ChEBI" id="CHEBI:16810"/>
        <dbReference type="ChEBI" id="CHEBI:29985"/>
        <dbReference type="ChEBI" id="CHEBI:57766"/>
        <dbReference type="ChEBI" id="CHEBI:57980"/>
        <dbReference type="EC" id="2.6.1.9"/>
    </reaction>
</comment>
<accession>A0ABS1S206</accession>
<keyword evidence="9" id="KW-0368">Histidine biosynthesis</keyword>
<keyword evidence="14" id="KW-1185">Reference proteome</keyword>
<dbReference type="SUPFAM" id="SSF53383">
    <property type="entry name" value="PLP-dependent transferases"/>
    <property type="match status" value="1"/>
</dbReference>
<comment type="caution">
    <text evidence="13">The sequence shown here is derived from an EMBL/GenBank/DDBJ whole genome shotgun (WGS) entry which is preliminary data.</text>
</comment>
<evidence type="ECO:0000313" key="14">
    <source>
        <dbReference type="Proteomes" id="UP000644749"/>
    </source>
</evidence>
<proteinExistence type="inferred from homology"/>
<keyword evidence="5 13" id="KW-0032">Aminotransferase</keyword>
<keyword evidence="8 11" id="KW-0663">Pyridoxal phosphate</keyword>
<dbReference type="Gene3D" id="3.40.640.10">
    <property type="entry name" value="Type I PLP-dependent aspartate aminotransferase-like (Major domain)"/>
    <property type="match status" value="1"/>
</dbReference>
<comment type="pathway">
    <text evidence="2">Amino-acid biosynthesis; L-histidine biosynthesis; L-histidine from 5-phospho-alpha-D-ribose 1-diphosphate: step 7/9.</text>
</comment>
<dbReference type="CDD" id="cd00609">
    <property type="entry name" value="AAT_like"/>
    <property type="match status" value="1"/>
</dbReference>
<evidence type="ECO:0000313" key="13">
    <source>
        <dbReference type="EMBL" id="MBL3672753.1"/>
    </source>
</evidence>
<dbReference type="InterPro" id="IPR015422">
    <property type="entry name" value="PyrdxlP-dep_Trfase_small"/>
</dbReference>
<dbReference type="EC" id="2.6.1.9" evidence="4"/>
<dbReference type="Proteomes" id="UP000644749">
    <property type="component" value="Unassembled WGS sequence"/>
</dbReference>
<name>A0ABS1S206_9RHOB</name>
<evidence type="ECO:0000256" key="10">
    <source>
        <dbReference type="ARBA" id="ARBA00047481"/>
    </source>
</evidence>
<dbReference type="InterPro" id="IPR015421">
    <property type="entry name" value="PyrdxlP-dep_Trfase_major"/>
</dbReference>
<comment type="cofactor">
    <cofactor evidence="1 11">
        <name>pyridoxal 5'-phosphate</name>
        <dbReference type="ChEBI" id="CHEBI:597326"/>
    </cofactor>
</comment>
<evidence type="ECO:0000256" key="5">
    <source>
        <dbReference type="ARBA" id="ARBA00022576"/>
    </source>
</evidence>
<dbReference type="RefSeq" id="WP_191308437.1">
    <property type="nucleotide sequence ID" value="NZ_BNCL01000003.1"/>
</dbReference>
<gene>
    <name evidence="13" type="ORF">JL111_04565</name>
</gene>
<evidence type="ECO:0000256" key="4">
    <source>
        <dbReference type="ARBA" id="ARBA00012748"/>
    </source>
</evidence>
<dbReference type="NCBIfam" id="NF006014">
    <property type="entry name" value="PRK08153.1"/>
    <property type="match status" value="1"/>
</dbReference>
<dbReference type="Gene3D" id="3.90.1150.10">
    <property type="entry name" value="Aspartate Aminotransferase, domain 1"/>
    <property type="match status" value="1"/>
</dbReference>
<dbReference type="GO" id="GO:0008483">
    <property type="term" value="F:transaminase activity"/>
    <property type="evidence" value="ECO:0007669"/>
    <property type="project" value="UniProtKB-KW"/>
</dbReference>
<dbReference type="InterPro" id="IPR001917">
    <property type="entry name" value="Aminotrans_II_pyridoxalP_BS"/>
</dbReference>
<evidence type="ECO:0000256" key="2">
    <source>
        <dbReference type="ARBA" id="ARBA00005011"/>
    </source>
</evidence>
<evidence type="ECO:0000256" key="8">
    <source>
        <dbReference type="ARBA" id="ARBA00022898"/>
    </source>
</evidence>
<organism evidence="13 14">
    <name type="scientific">Paracoccus aerius</name>
    <dbReference type="NCBI Taxonomy" id="1915382"/>
    <lineage>
        <taxon>Bacteria</taxon>
        <taxon>Pseudomonadati</taxon>
        <taxon>Pseudomonadota</taxon>
        <taxon>Alphaproteobacteria</taxon>
        <taxon>Rhodobacterales</taxon>
        <taxon>Paracoccaceae</taxon>
        <taxon>Paracoccus</taxon>
    </lineage>
</organism>